<accession>A0A238H7R4</accession>
<sequence>MPKVRAIKTGFFGGARRYPGDVFEVPKGIKAKWFVPADGEAATGPKARGQFGSGSSTEPTNGVGSSGALAADDLQ</sequence>
<name>A0A238H7R4_9BURK</name>
<gene>
    <name evidence="2" type="ORF">BSIN_4053</name>
</gene>
<feature type="compositionally biased region" description="Polar residues" evidence="1">
    <location>
        <begin position="53"/>
        <end position="63"/>
    </location>
</feature>
<feature type="region of interest" description="Disordered" evidence="1">
    <location>
        <begin position="39"/>
        <end position="75"/>
    </location>
</feature>
<dbReference type="EMBL" id="FXAN01000066">
    <property type="protein sequence ID" value="SMG01067.1"/>
    <property type="molecule type" value="Genomic_DNA"/>
</dbReference>
<protein>
    <submittedName>
        <fullName evidence="2">Phage protein</fullName>
    </submittedName>
</protein>
<organism evidence="2 3">
    <name type="scientific">Burkholderia singularis</name>
    <dbReference type="NCBI Taxonomy" id="1503053"/>
    <lineage>
        <taxon>Bacteria</taxon>
        <taxon>Pseudomonadati</taxon>
        <taxon>Pseudomonadota</taxon>
        <taxon>Betaproteobacteria</taxon>
        <taxon>Burkholderiales</taxon>
        <taxon>Burkholderiaceae</taxon>
        <taxon>Burkholderia</taxon>
        <taxon>pseudomallei group</taxon>
    </lineage>
</organism>
<dbReference type="Proteomes" id="UP000198460">
    <property type="component" value="Unassembled WGS sequence"/>
</dbReference>
<reference evidence="2 3" key="1">
    <citation type="submission" date="2017-04" db="EMBL/GenBank/DDBJ databases">
        <authorList>
            <person name="Afonso C.L."/>
            <person name="Miller P.J."/>
            <person name="Scott M.A."/>
            <person name="Spackman E."/>
            <person name="Goraichik I."/>
            <person name="Dimitrov K.M."/>
            <person name="Suarez D.L."/>
            <person name="Swayne D.E."/>
        </authorList>
    </citation>
    <scope>NUCLEOTIDE SEQUENCE [LARGE SCALE GENOMIC DNA]</scope>
    <source>
        <strain evidence="2">LMG 28154</strain>
    </source>
</reference>
<evidence type="ECO:0000313" key="2">
    <source>
        <dbReference type="EMBL" id="SMG01067.1"/>
    </source>
</evidence>
<evidence type="ECO:0000256" key="1">
    <source>
        <dbReference type="SAM" id="MobiDB-lite"/>
    </source>
</evidence>
<proteinExistence type="predicted"/>
<evidence type="ECO:0000313" key="3">
    <source>
        <dbReference type="Proteomes" id="UP000198460"/>
    </source>
</evidence>
<dbReference type="AlphaFoldDB" id="A0A238H7R4"/>